<feature type="transmembrane region" description="Helical" evidence="1">
    <location>
        <begin position="95"/>
        <end position="114"/>
    </location>
</feature>
<evidence type="ECO:0000313" key="2">
    <source>
        <dbReference type="EMBL" id="BBZ77344.1"/>
    </source>
</evidence>
<dbReference type="EMBL" id="AP022620">
    <property type="protein sequence ID" value="BBZ77344.1"/>
    <property type="molecule type" value="Genomic_DNA"/>
</dbReference>
<feature type="transmembrane region" description="Helical" evidence="1">
    <location>
        <begin position="52"/>
        <end position="74"/>
    </location>
</feature>
<dbReference type="RefSeq" id="WP_163804667.1">
    <property type="nucleotide sequence ID" value="NZ_AP022620.1"/>
</dbReference>
<protein>
    <submittedName>
        <fullName evidence="2">Uncharacterized protein</fullName>
    </submittedName>
</protein>
<sequence length="899" mass="98474">MAARGVTRCDPVFLACSLIVSGYLIAAAHYLGDPPWIKLHLRPVDGSDAALWQVQTTFLSVGFAGLAIAAQLFAESPLAIGASRRRVLEYIRADWFVGVGLGANALLAIETIWLPSGLGVLAISLFWFVPTVALLVMSTVKLVGLFGNPSQLDEMIRASLVESLSRRLNSVSRKYSEAAKPLDGLVDSSLSLSYLRSSTVTLRVPVPRVGVVIKSIKPNVVRQALDLLAPRVAEGRSEAAESVDVDTQLRIMLAVELGDRTRLGDTAFRVITREALDVPMQVRVTRLLQSSIEFEAPEAVTADEETDREIATLKDAVGSSIRSGAFSTAERALELLGHVVQGGWMIQTAGIDQSRRAPFARRDWLFRSIGEVEHDAVLSARAAGMFVSQAMTRALEAPHTGSTEYVDECLRSFTRIWFDVLRQGGNEFDLIPERIVVCVQNLAEYSSPDQYEDLSIRATWAIVELVKLALDAGEPKAAILAAEELGGLFEHLDQNSTGKMHARAGQLVLAGWLDYLAETGDDRHPADAKLRGLVTPSGTWIEILAARNLAERGATPFSRWDWWEMTFNGSRGQFLELSHYIDRAQLAALALSYGVIPPASDQETASEYQRFERLLEERDHDLSAEESALMAGFRERIAEWEASEDVRLAAEPVSDARVDVLRAALEETLDARHRLADKIPNVHDVARDASASRPILGMNLLVPRHYFVDGTFNATYADPAELGRMIARGLADGEERKIVELLRSLQSERREPSPEAIHDQIEALGENAGHYVLLTPYGGLSDSVAWYSPAFSEALGRVIHIQTPTLDGEAILFDRRTTLTSCRKPEEKEDLVPVGDTSIALGVFDDVQGGGALKVRLEIGEYFVVWSGVGPRVVRFGVDPVDVNGRTVDEPRAESAAEA</sequence>
<dbReference type="Proteomes" id="UP000467249">
    <property type="component" value="Chromosome"/>
</dbReference>
<evidence type="ECO:0000313" key="3">
    <source>
        <dbReference type="Proteomes" id="UP000467249"/>
    </source>
</evidence>
<keyword evidence="3" id="KW-1185">Reference proteome</keyword>
<feature type="transmembrane region" description="Helical" evidence="1">
    <location>
        <begin position="12"/>
        <end position="32"/>
    </location>
</feature>
<dbReference type="KEGG" id="many:MANY_26810"/>
<keyword evidence="1" id="KW-1133">Transmembrane helix</keyword>
<reference evidence="2 3" key="1">
    <citation type="journal article" date="2019" name="Emerg. Microbes Infect.">
        <title>Comprehensive subspecies identification of 175 nontuberculous mycobacteria species based on 7547 genomic profiles.</title>
        <authorList>
            <person name="Matsumoto Y."/>
            <person name="Kinjo T."/>
            <person name="Motooka D."/>
            <person name="Nabeya D."/>
            <person name="Jung N."/>
            <person name="Uechi K."/>
            <person name="Horii T."/>
            <person name="Iida T."/>
            <person name="Fujita J."/>
            <person name="Nakamura S."/>
        </authorList>
    </citation>
    <scope>NUCLEOTIDE SEQUENCE [LARGE SCALE GENOMIC DNA]</scope>
    <source>
        <strain evidence="2 3">JCM 30275</strain>
    </source>
</reference>
<name>A0A6N4WBA6_9MYCO</name>
<keyword evidence="1" id="KW-0472">Membrane</keyword>
<organism evidence="2 3">
    <name type="scientific">Mycolicibacterium anyangense</name>
    <dbReference type="NCBI Taxonomy" id="1431246"/>
    <lineage>
        <taxon>Bacteria</taxon>
        <taxon>Bacillati</taxon>
        <taxon>Actinomycetota</taxon>
        <taxon>Actinomycetes</taxon>
        <taxon>Mycobacteriales</taxon>
        <taxon>Mycobacteriaceae</taxon>
        <taxon>Mycolicibacterium</taxon>
    </lineage>
</organism>
<gene>
    <name evidence="2" type="ORF">MANY_26810</name>
</gene>
<keyword evidence="1" id="KW-0812">Transmembrane</keyword>
<evidence type="ECO:0000256" key="1">
    <source>
        <dbReference type="SAM" id="Phobius"/>
    </source>
</evidence>
<dbReference type="AlphaFoldDB" id="A0A6N4WBA6"/>
<proteinExistence type="predicted"/>
<accession>A0A6N4WBA6</accession>